<dbReference type="Proteomes" id="UP001172911">
    <property type="component" value="Unassembled WGS sequence"/>
</dbReference>
<evidence type="ECO:0000256" key="2">
    <source>
        <dbReference type="ARBA" id="ARBA00022679"/>
    </source>
</evidence>
<evidence type="ECO:0000313" key="6">
    <source>
        <dbReference type="EMBL" id="MDO7789107.1"/>
    </source>
</evidence>
<reference evidence="6" key="1">
    <citation type="journal article" date="2023" name="J. Hazard. Mater.">
        <title>Anaerobic biodegradation of pyrene and benzo[a]pyrene by a new sulfate-reducing Desulforamulus aquiferis strain DSA.</title>
        <authorList>
            <person name="Zhang Z."/>
            <person name="Sun J."/>
            <person name="Gong X."/>
            <person name="Wang C."/>
            <person name="Wang H."/>
        </authorList>
    </citation>
    <scope>NUCLEOTIDE SEQUENCE</scope>
    <source>
        <strain evidence="6">DSA</strain>
    </source>
</reference>
<dbReference type="PRINTS" id="PR00507">
    <property type="entry name" value="N12N6MTFRASE"/>
</dbReference>
<keyword evidence="2" id="KW-0808">Transferase</keyword>
<dbReference type="InterPro" id="IPR000241">
    <property type="entry name" value="RlmKL-like_Mtase"/>
</dbReference>
<dbReference type="Pfam" id="PF01170">
    <property type="entry name" value="UPF0020"/>
    <property type="match status" value="1"/>
</dbReference>
<evidence type="ECO:0000256" key="4">
    <source>
        <dbReference type="SAM" id="MobiDB-lite"/>
    </source>
</evidence>
<dbReference type="Pfam" id="PF02926">
    <property type="entry name" value="THUMP"/>
    <property type="match status" value="1"/>
</dbReference>
<sequence>MSKIELIATATFGLESVVAHEVKKLGYEELTVENGRVNFSADESAICRTNLWLRSADRVLVKMGEFDATSFEELFQKTKALPWPDWLPEDANFPVEGKSIKSQLHSVPDCQAIVKKAIVEKMKQAYKKEWFDETGPKYTIEVALLKDRVTLTMDTSGVGLHKRGYRKLSSQAPLKETLAAGLLSIARWYPDRVLLDPCCGSGTIPIEAALIGHNIAPGIGRTFASESWPNIPKTLWQNARKEALESEIRNAKLRIYGTDIDEDVLSLARYHAKEAGIENSIHFQKIPLSKVRSKQKYGFIITNPPYGQRLGEIPEVEKLYREMGETFNNFDTWSFFVITSYEKFEQLYGKKADKKRKLYNGRVMCNLYQYPGPRPPRPRKADGITNEHKGE</sequence>
<dbReference type="CDD" id="cd11715">
    <property type="entry name" value="THUMP_AdoMetMT"/>
    <property type="match status" value="1"/>
</dbReference>
<name>A0AAW7ZHC8_9FIRM</name>
<dbReference type="Gene3D" id="3.30.2130.30">
    <property type="match status" value="1"/>
</dbReference>
<keyword evidence="3" id="KW-0694">RNA-binding</keyword>
<dbReference type="SUPFAM" id="SSF53335">
    <property type="entry name" value="S-adenosyl-L-methionine-dependent methyltransferases"/>
    <property type="match status" value="1"/>
</dbReference>
<dbReference type="GO" id="GO:0070043">
    <property type="term" value="F:rRNA (guanine-N7-)-methyltransferase activity"/>
    <property type="evidence" value="ECO:0007669"/>
    <property type="project" value="TreeGrafter"/>
</dbReference>
<dbReference type="RefSeq" id="WP_304545641.1">
    <property type="nucleotide sequence ID" value="NZ_JARPTC010000036.1"/>
</dbReference>
<dbReference type="CDD" id="cd02440">
    <property type="entry name" value="AdoMet_MTases"/>
    <property type="match status" value="1"/>
</dbReference>
<dbReference type="PANTHER" id="PTHR47313:SF1">
    <property type="entry name" value="RIBOSOMAL RNA LARGE SUBUNIT METHYLTRANSFERASE K_L"/>
    <property type="match status" value="1"/>
</dbReference>
<accession>A0AAW7ZHC8</accession>
<feature type="compositionally biased region" description="Basic and acidic residues" evidence="4">
    <location>
        <begin position="379"/>
        <end position="391"/>
    </location>
</feature>
<dbReference type="Pfam" id="PF22020">
    <property type="entry name" value="RlmL_1st"/>
    <property type="match status" value="1"/>
</dbReference>
<keyword evidence="7" id="KW-1185">Reference proteome</keyword>
<proteinExistence type="predicted"/>
<feature type="domain" description="THUMP" evidence="5">
    <location>
        <begin position="45"/>
        <end position="155"/>
    </location>
</feature>
<dbReference type="AlphaFoldDB" id="A0AAW7ZHC8"/>
<dbReference type="GO" id="GO:0008990">
    <property type="term" value="F:rRNA (guanine-N2-)-methyltransferase activity"/>
    <property type="evidence" value="ECO:0007669"/>
    <property type="project" value="TreeGrafter"/>
</dbReference>
<dbReference type="InterPro" id="IPR029063">
    <property type="entry name" value="SAM-dependent_MTases_sf"/>
</dbReference>
<dbReference type="FunFam" id="3.30.2130.30:FF:000001">
    <property type="entry name" value="Ribosomal RNA large subunit methyltransferase K/L"/>
    <property type="match status" value="1"/>
</dbReference>
<evidence type="ECO:0000256" key="3">
    <source>
        <dbReference type="PROSITE-ProRule" id="PRU00529"/>
    </source>
</evidence>
<dbReference type="SMART" id="SM00981">
    <property type="entry name" value="THUMP"/>
    <property type="match status" value="1"/>
</dbReference>
<comment type="caution">
    <text evidence="6">The sequence shown here is derived from an EMBL/GenBank/DDBJ whole genome shotgun (WGS) entry which is preliminary data.</text>
</comment>
<reference evidence="6" key="2">
    <citation type="submission" date="2023-03" db="EMBL/GenBank/DDBJ databases">
        <authorList>
            <person name="Zhang Z."/>
        </authorList>
    </citation>
    <scope>NUCLEOTIDE SEQUENCE</scope>
    <source>
        <strain evidence="6">DSA</strain>
    </source>
</reference>
<evidence type="ECO:0000256" key="1">
    <source>
        <dbReference type="ARBA" id="ARBA00022603"/>
    </source>
</evidence>
<evidence type="ECO:0000259" key="5">
    <source>
        <dbReference type="PROSITE" id="PS51165"/>
    </source>
</evidence>
<dbReference type="PROSITE" id="PS00092">
    <property type="entry name" value="N6_MTASE"/>
    <property type="match status" value="1"/>
</dbReference>
<gene>
    <name evidence="6" type="ORF">P6N53_17995</name>
</gene>
<dbReference type="GO" id="GO:0003723">
    <property type="term" value="F:RNA binding"/>
    <property type="evidence" value="ECO:0007669"/>
    <property type="project" value="UniProtKB-UniRule"/>
</dbReference>
<dbReference type="InterPro" id="IPR004114">
    <property type="entry name" value="THUMP_dom"/>
</dbReference>
<dbReference type="PROSITE" id="PS51165">
    <property type="entry name" value="THUMP"/>
    <property type="match status" value="1"/>
</dbReference>
<dbReference type="InterPro" id="IPR002052">
    <property type="entry name" value="DNA_methylase_N6_adenine_CS"/>
</dbReference>
<keyword evidence="1 6" id="KW-0489">Methyltransferase</keyword>
<evidence type="ECO:0000313" key="7">
    <source>
        <dbReference type="Proteomes" id="UP001172911"/>
    </source>
</evidence>
<feature type="region of interest" description="Disordered" evidence="4">
    <location>
        <begin position="370"/>
        <end position="391"/>
    </location>
</feature>
<dbReference type="InterPro" id="IPR054170">
    <property type="entry name" value="RlmL_1st"/>
</dbReference>
<protein>
    <submittedName>
        <fullName evidence="6">Class I SAM-dependent RNA methyltransferase</fullName>
    </submittedName>
</protein>
<dbReference type="Gene3D" id="3.40.50.150">
    <property type="entry name" value="Vaccinia Virus protein VP39"/>
    <property type="match status" value="1"/>
</dbReference>
<dbReference type="PANTHER" id="PTHR47313">
    <property type="entry name" value="RIBOSOMAL RNA LARGE SUBUNIT METHYLTRANSFERASE K/L"/>
    <property type="match status" value="1"/>
</dbReference>
<dbReference type="EMBL" id="JARPTC010000036">
    <property type="protein sequence ID" value="MDO7789107.1"/>
    <property type="molecule type" value="Genomic_DNA"/>
</dbReference>
<organism evidence="6 7">
    <name type="scientific">Desulforamulus aquiferis</name>
    <dbReference type="NCBI Taxonomy" id="1397668"/>
    <lineage>
        <taxon>Bacteria</taxon>
        <taxon>Bacillati</taxon>
        <taxon>Bacillota</taxon>
        <taxon>Clostridia</taxon>
        <taxon>Eubacteriales</taxon>
        <taxon>Peptococcaceae</taxon>
        <taxon>Desulforamulus</taxon>
    </lineage>
</organism>